<protein>
    <submittedName>
        <fullName evidence="1">Uncharacterized protein</fullName>
    </submittedName>
</protein>
<evidence type="ECO:0000313" key="2">
    <source>
        <dbReference type="Proteomes" id="UP001066276"/>
    </source>
</evidence>
<organism evidence="1 2">
    <name type="scientific">Pleurodeles waltl</name>
    <name type="common">Iberian ribbed newt</name>
    <dbReference type="NCBI Taxonomy" id="8319"/>
    <lineage>
        <taxon>Eukaryota</taxon>
        <taxon>Metazoa</taxon>
        <taxon>Chordata</taxon>
        <taxon>Craniata</taxon>
        <taxon>Vertebrata</taxon>
        <taxon>Euteleostomi</taxon>
        <taxon>Amphibia</taxon>
        <taxon>Batrachia</taxon>
        <taxon>Caudata</taxon>
        <taxon>Salamandroidea</taxon>
        <taxon>Salamandridae</taxon>
        <taxon>Pleurodelinae</taxon>
        <taxon>Pleurodeles</taxon>
    </lineage>
</organism>
<sequence>MLHQTASGFKMAHFWKDHSHYCEQIYSHLAFYSIARNSARACSRQRCCLERSNGRVRLERVRCFPHLLPPRLPYLKRLRTAVSRRLSVPGHRAQLHTSSDEVHNSPVSFPSVLGVRPRLLGRVY</sequence>
<evidence type="ECO:0000313" key="1">
    <source>
        <dbReference type="EMBL" id="KAJ1182180.1"/>
    </source>
</evidence>
<comment type="caution">
    <text evidence="1">The sequence shown here is derived from an EMBL/GenBank/DDBJ whole genome shotgun (WGS) entry which is preliminary data.</text>
</comment>
<dbReference type="Proteomes" id="UP001066276">
    <property type="component" value="Chromosome 3_2"/>
</dbReference>
<dbReference type="EMBL" id="JANPWB010000006">
    <property type="protein sequence ID" value="KAJ1182180.1"/>
    <property type="molecule type" value="Genomic_DNA"/>
</dbReference>
<name>A0AAV7U068_PLEWA</name>
<dbReference type="AlphaFoldDB" id="A0AAV7U068"/>
<accession>A0AAV7U068</accession>
<keyword evidence="2" id="KW-1185">Reference proteome</keyword>
<reference evidence="1" key="1">
    <citation type="journal article" date="2022" name="bioRxiv">
        <title>Sequencing and chromosome-scale assembly of the giantPleurodeles waltlgenome.</title>
        <authorList>
            <person name="Brown T."/>
            <person name="Elewa A."/>
            <person name="Iarovenko S."/>
            <person name="Subramanian E."/>
            <person name="Araus A.J."/>
            <person name="Petzold A."/>
            <person name="Susuki M."/>
            <person name="Suzuki K.-i.T."/>
            <person name="Hayashi T."/>
            <person name="Toyoda A."/>
            <person name="Oliveira C."/>
            <person name="Osipova E."/>
            <person name="Leigh N.D."/>
            <person name="Simon A."/>
            <person name="Yun M.H."/>
        </authorList>
    </citation>
    <scope>NUCLEOTIDE SEQUENCE</scope>
    <source>
        <strain evidence="1">20211129_DDA</strain>
        <tissue evidence="1">Liver</tissue>
    </source>
</reference>
<proteinExistence type="predicted"/>
<gene>
    <name evidence="1" type="ORF">NDU88_007374</name>
</gene>